<dbReference type="PROSITE" id="PS52045">
    <property type="entry name" value="NEPROSIN_PEP_CD"/>
    <property type="match status" value="1"/>
</dbReference>
<evidence type="ECO:0000259" key="2">
    <source>
        <dbReference type="PROSITE" id="PS52045"/>
    </source>
</evidence>
<feature type="domain" description="Neprosin PEP catalytic" evidence="2">
    <location>
        <begin position="68"/>
        <end position="295"/>
    </location>
</feature>
<comment type="caution">
    <text evidence="3">The sequence shown here is derived from an EMBL/GenBank/DDBJ whole genome shotgun (WGS) entry which is preliminary data.</text>
</comment>
<dbReference type="Proteomes" id="UP001500037">
    <property type="component" value="Unassembled WGS sequence"/>
</dbReference>
<dbReference type="InterPro" id="IPR004314">
    <property type="entry name" value="Neprosin"/>
</dbReference>
<keyword evidence="1" id="KW-0732">Signal</keyword>
<organism evidence="3 4">
    <name type="scientific">Kitasatospora nipponensis</name>
    <dbReference type="NCBI Taxonomy" id="258049"/>
    <lineage>
        <taxon>Bacteria</taxon>
        <taxon>Bacillati</taxon>
        <taxon>Actinomycetota</taxon>
        <taxon>Actinomycetes</taxon>
        <taxon>Kitasatosporales</taxon>
        <taxon>Streptomycetaceae</taxon>
        <taxon>Kitasatospora</taxon>
    </lineage>
</organism>
<dbReference type="EMBL" id="BAAALF010000193">
    <property type="protein sequence ID" value="GAA1268639.1"/>
    <property type="molecule type" value="Genomic_DNA"/>
</dbReference>
<dbReference type="PANTHER" id="PTHR31589:SF110">
    <property type="entry name" value="PROTEIN, PUTATIVE (DUF239)-RELATED"/>
    <property type="match status" value="1"/>
</dbReference>
<feature type="signal peptide" evidence="1">
    <location>
        <begin position="1"/>
        <end position="22"/>
    </location>
</feature>
<dbReference type="Pfam" id="PF03080">
    <property type="entry name" value="Neprosin"/>
    <property type="match status" value="1"/>
</dbReference>
<keyword evidence="4" id="KW-1185">Reference proteome</keyword>
<evidence type="ECO:0000313" key="3">
    <source>
        <dbReference type="EMBL" id="GAA1268639.1"/>
    </source>
</evidence>
<feature type="chain" id="PRO_5047203012" description="Neprosin PEP catalytic domain-containing protein" evidence="1">
    <location>
        <begin position="23"/>
        <end position="295"/>
    </location>
</feature>
<reference evidence="4" key="1">
    <citation type="journal article" date="2019" name="Int. J. Syst. Evol. Microbiol.">
        <title>The Global Catalogue of Microorganisms (GCM) 10K type strain sequencing project: providing services to taxonomists for standard genome sequencing and annotation.</title>
        <authorList>
            <consortium name="The Broad Institute Genomics Platform"/>
            <consortium name="The Broad Institute Genome Sequencing Center for Infectious Disease"/>
            <person name="Wu L."/>
            <person name="Ma J."/>
        </authorList>
    </citation>
    <scope>NUCLEOTIDE SEQUENCE [LARGE SCALE GENOMIC DNA]</scope>
    <source>
        <strain evidence="4">JCM 13004</strain>
    </source>
</reference>
<proteinExistence type="predicted"/>
<evidence type="ECO:0000256" key="1">
    <source>
        <dbReference type="SAM" id="SignalP"/>
    </source>
</evidence>
<accession>A0ABP4HIN3</accession>
<evidence type="ECO:0000313" key="4">
    <source>
        <dbReference type="Proteomes" id="UP001500037"/>
    </source>
</evidence>
<gene>
    <name evidence="3" type="ORF">GCM10009665_66590</name>
</gene>
<dbReference type="PANTHER" id="PTHR31589">
    <property type="entry name" value="PROTEIN, PUTATIVE (DUF239)-RELATED-RELATED"/>
    <property type="match status" value="1"/>
</dbReference>
<protein>
    <recommendedName>
        <fullName evidence="2">Neprosin PEP catalytic domain-containing protein</fullName>
    </recommendedName>
</protein>
<name>A0ABP4HIN3_9ACTN</name>
<dbReference type="RefSeq" id="WP_344445883.1">
    <property type="nucleotide sequence ID" value="NZ_BAAALF010000193.1"/>
</dbReference>
<dbReference type="InterPro" id="IPR053168">
    <property type="entry name" value="Glutamic_endopeptidase"/>
</dbReference>
<sequence>MRLRRTLLSGVTTLATALCLLAAAPAGQHPATDAAAATLAPRPLPVTAPPGLAAQPAGGARSLAVTGSGPICWYGSCYDYVNGRQVTDAKGATIRMLQAAPEIKPGDVESHSLQELALQSADQKSTVEIGWTVDLGLNGDTRPHLFVYHWVDGQESCYNGCGFVQVSRSIKPGMAVRTGSAARFSIVNVRGDWWLFYDEQAVGYFPGSLWGGTYQRAQIISAFGEVAHAAGATCEDMGTGRAGTARGAGWIEDFGVYDSHDRAQLTVTATSPALYSAGDVTRTGFHLGGAGSGRC</sequence>